<feature type="domain" description="Gfo/Idh/MocA-like oxidoreductase N-terminal" evidence="1">
    <location>
        <begin position="5"/>
        <end position="124"/>
    </location>
</feature>
<reference evidence="3" key="1">
    <citation type="submission" date="2024-06" db="EMBL/GenBank/DDBJ databases">
        <title>Lacrimispora cavernae sp. nov., a novel anaerobe isolated from bat guano pile inside a cave.</title>
        <authorList>
            <person name="Miller S.L."/>
            <person name="Lu N."/>
            <person name="King J."/>
            <person name="Sankaranarayanan K."/>
            <person name="Lawson P.A."/>
        </authorList>
    </citation>
    <scope>NUCLEOTIDE SEQUENCE</scope>
    <source>
        <strain evidence="3">BS-2</strain>
    </source>
</reference>
<dbReference type="PANTHER" id="PTHR43249:SF1">
    <property type="entry name" value="D-GLUCOSIDE 3-DEHYDROGENASE"/>
    <property type="match status" value="1"/>
</dbReference>
<gene>
    <name evidence="3" type="ORF">ABFV83_18485</name>
</gene>
<evidence type="ECO:0000313" key="3">
    <source>
        <dbReference type="EMBL" id="XBS53765.1"/>
    </source>
</evidence>
<protein>
    <submittedName>
        <fullName evidence="3">Gfo/Idh/MocA family oxidoreductase</fullName>
    </submittedName>
</protein>
<dbReference type="Pfam" id="PF01408">
    <property type="entry name" value="GFO_IDH_MocA"/>
    <property type="match status" value="1"/>
</dbReference>
<dbReference type="AlphaFoldDB" id="A0AAU7PN29"/>
<dbReference type="SUPFAM" id="SSF55347">
    <property type="entry name" value="Glyceraldehyde-3-phosphate dehydrogenase-like, C-terminal domain"/>
    <property type="match status" value="1"/>
</dbReference>
<organism evidence="3">
    <name type="scientific">Lacrimispora sp. BS-2</name>
    <dbReference type="NCBI Taxonomy" id="3151850"/>
    <lineage>
        <taxon>Bacteria</taxon>
        <taxon>Bacillati</taxon>
        <taxon>Bacillota</taxon>
        <taxon>Clostridia</taxon>
        <taxon>Lachnospirales</taxon>
        <taxon>Lachnospiraceae</taxon>
        <taxon>Lacrimispora</taxon>
    </lineage>
</organism>
<dbReference type="Gene3D" id="3.30.360.10">
    <property type="entry name" value="Dihydrodipicolinate Reductase, domain 2"/>
    <property type="match status" value="1"/>
</dbReference>
<dbReference type="PANTHER" id="PTHR43249">
    <property type="entry name" value="UDP-N-ACETYL-2-AMINO-2-DEOXY-D-GLUCURONATE OXIDASE"/>
    <property type="match status" value="1"/>
</dbReference>
<sequence length="384" mass="42823">MDKVRLGIIGIGNMGSGHLKNILEGNVPEMEVTAVADRQEGRRIWAQEHLPDSVAVFEEGKDLITAGVCDGVLIAVPHYQHPELTIDAMNHGLHVMCEKPAGVYTRQVQEMNDAAKKSDKVFGMMFNQRTNCIYRKMHELVTGGELGAIKRVNWIVTDWYRTQSYYDSGSWRATWDGEGGGVLLNQCPHNMDLIQWICGMPSKVQAFCHNGKWHDIEVEDDVTAYMEYPNGATGVFVTTTADAPGTNRFEITLEMGKLVCENHKLMLHKLSENERTFCKTAKGGFDTPECTVTEVMTDGENEQHVGVLKAFAGKILHGTPLIAEGVEGINGLTLSNAMHLSSWLKREVELPFDEDLFLEELNKRRRESGKKEGTGVVFDTEGSY</sequence>
<dbReference type="Pfam" id="PF22725">
    <property type="entry name" value="GFO_IDH_MocA_C3"/>
    <property type="match status" value="1"/>
</dbReference>
<feature type="domain" description="GFO/IDH/MocA-like oxidoreductase" evidence="2">
    <location>
        <begin position="134"/>
        <end position="258"/>
    </location>
</feature>
<proteinExistence type="predicted"/>
<dbReference type="InterPro" id="IPR055170">
    <property type="entry name" value="GFO_IDH_MocA-like_dom"/>
</dbReference>
<name>A0AAU7PN29_9FIRM</name>
<dbReference type="RefSeq" id="WP_349945956.1">
    <property type="nucleotide sequence ID" value="NZ_CP157940.1"/>
</dbReference>
<dbReference type="InterPro" id="IPR036291">
    <property type="entry name" value="NAD(P)-bd_dom_sf"/>
</dbReference>
<dbReference type="GO" id="GO:0000166">
    <property type="term" value="F:nucleotide binding"/>
    <property type="evidence" value="ECO:0007669"/>
    <property type="project" value="InterPro"/>
</dbReference>
<dbReference type="Gene3D" id="3.40.50.720">
    <property type="entry name" value="NAD(P)-binding Rossmann-like Domain"/>
    <property type="match status" value="1"/>
</dbReference>
<evidence type="ECO:0000259" key="2">
    <source>
        <dbReference type="Pfam" id="PF22725"/>
    </source>
</evidence>
<dbReference type="EMBL" id="CP157940">
    <property type="protein sequence ID" value="XBS53765.1"/>
    <property type="molecule type" value="Genomic_DNA"/>
</dbReference>
<dbReference type="InterPro" id="IPR052515">
    <property type="entry name" value="Gfo/Idh/MocA_Oxidoreductase"/>
</dbReference>
<dbReference type="SUPFAM" id="SSF51735">
    <property type="entry name" value="NAD(P)-binding Rossmann-fold domains"/>
    <property type="match status" value="1"/>
</dbReference>
<accession>A0AAU7PN29</accession>
<evidence type="ECO:0000259" key="1">
    <source>
        <dbReference type="Pfam" id="PF01408"/>
    </source>
</evidence>
<dbReference type="InterPro" id="IPR000683">
    <property type="entry name" value="Gfo/Idh/MocA-like_OxRdtase_N"/>
</dbReference>